<dbReference type="Proteomes" id="UP001145114">
    <property type="component" value="Unassembled WGS sequence"/>
</dbReference>
<keyword evidence="2" id="KW-1185">Reference proteome</keyword>
<evidence type="ECO:0000313" key="1">
    <source>
        <dbReference type="EMBL" id="KAJ1669342.1"/>
    </source>
</evidence>
<reference evidence="1" key="1">
    <citation type="submission" date="2022-06" db="EMBL/GenBank/DDBJ databases">
        <title>Phylogenomic reconstructions and comparative analyses of Kickxellomycotina fungi.</title>
        <authorList>
            <person name="Reynolds N.K."/>
            <person name="Stajich J.E."/>
            <person name="Barry K."/>
            <person name="Grigoriev I.V."/>
            <person name="Crous P."/>
            <person name="Smith M.E."/>
        </authorList>
    </citation>
    <scope>NUCLEOTIDE SEQUENCE</scope>
    <source>
        <strain evidence="1">RSA 2271</strain>
    </source>
</reference>
<feature type="non-terminal residue" evidence="1">
    <location>
        <position position="162"/>
    </location>
</feature>
<protein>
    <submittedName>
        <fullName evidence="1">Uncharacterized protein</fullName>
    </submittedName>
</protein>
<comment type="caution">
    <text evidence="1">The sequence shown here is derived from an EMBL/GenBank/DDBJ whole genome shotgun (WGS) entry which is preliminary data.</text>
</comment>
<gene>
    <name evidence="1" type="ORF">EV182_008804</name>
</gene>
<accession>A0ACC1H680</accession>
<organism evidence="1 2">
    <name type="scientific">Spiromyces aspiralis</name>
    <dbReference type="NCBI Taxonomy" id="68401"/>
    <lineage>
        <taxon>Eukaryota</taxon>
        <taxon>Fungi</taxon>
        <taxon>Fungi incertae sedis</taxon>
        <taxon>Zoopagomycota</taxon>
        <taxon>Kickxellomycotina</taxon>
        <taxon>Kickxellomycetes</taxon>
        <taxon>Kickxellales</taxon>
        <taxon>Kickxellaceae</taxon>
        <taxon>Spiromyces</taxon>
    </lineage>
</organism>
<proteinExistence type="predicted"/>
<name>A0ACC1H680_9FUNG</name>
<dbReference type="EMBL" id="JAMZIH010009999">
    <property type="protein sequence ID" value="KAJ1669342.1"/>
    <property type="molecule type" value="Genomic_DNA"/>
</dbReference>
<evidence type="ECO:0000313" key="2">
    <source>
        <dbReference type="Proteomes" id="UP001145114"/>
    </source>
</evidence>
<sequence length="162" mass="18049">MGLIASYAGLTSMALACIYVGSAESIKRLKSNFHKKPKRAAAMDGDGNDDDGEEDVAKPHYNRTYQEFSDPEGPPDDEEEEDEEDEVVSANDAYMFPVYGSATLFGLYLIFKLFEPAWVNLLLRTYMALLGVGGVTGLFVLCVKRLTGIKLPQFQFNLVYRE</sequence>